<accession>A0A0D1YXC0</accession>
<reference evidence="3 4" key="1">
    <citation type="submission" date="2015-01" db="EMBL/GenBank/DDBJ databases">
        <title>The Genome Sequence of Ochroconis gallopava CBS43764.</title>
        <authorList>
            <consortium name="The Broad Institute Genomics Platform"/>
            <person name="Cuomo C."/>
            <person name="de Hoog S."/>
            <person name="Gorbushina A."/>
            <person name="Stielow B."/>
            <person name="Teixiera M."/>
            <person name="Abouelleil A."/>
            <person name="Chapman S.B."/>
            <person name="Priest M."/>
            <person name="Young S.K."/>
            <person name="Wortman J."/>
            <person name="Nusbaum C."/>
            <person name="Birren B."/>
        </authorList>
    </citation>
    <scope>NUCLEOTIDE SEQUENCE [LARGE SCALE GENOMIC DNA]</scope>
    <source>
        <strain evidence="3 4">CBS 43764</strain>
    </source>
</reference>
<feature type="coiled-coil region" evidence="1">
    <location>
        <begin position="223"/>
        <end position="250"/>
    </location>
</feature>
<evidence type="ECO:0000313" key="4">
    <source>
        <dbReference type="Proteomes" id="UP000053259"/>
    </source>
</evidence>
<feature type="compositionally biased region" description="Basic and acidic residues" evidence="2">
    <location>
        <begin position="78"/>
        <end position="87"/>
    </location>
</feature>
<name>A0A0D1YXC0_9PEZI</name>
<dbReference type="GeneID" id="27311841"/>
<evidence type="ECO:0000256" key="2">
    <source>
        <dbReference type="SAM" id="MobiDB-lite"/>
    </source>
</evidence>
<evidence type="ECO:0000313" key="3">
    <source>
        <dbReference type="EMBL" id="KIW05352.1"/>
    </source>
</evidence>
<dbReference type="VEuPathDB" id="FungiDB:PV09_03868"/>
<sequence length="282" mass="32341">MATSPIPVRCFDCSEVFESKKQLYRHYCTDLNLDAGHPTPERSKTGGKPDPHRVHIICRFCDRKFLYKNKYYGHMSDCEGSKGRKPPEQPVRNAPIAPRAPQVAQQEIEHAPSSSWPEEEQEPEPEQPSTQSLGAEMNSGPSEAASSTSASTYLERVLNKRFEPPLDEQTTRLLFVQEAALRNEMLKEFAQERQALVREHEAKFAEEEKVWQMRMDALNGKFDAQLARAREKYEAELEGLKKKHKEAMDALKMDHVQSSIRFHNDHLAQVEALRAEIRQLKA</sequence>
<organism evidence="3 4">
    <name type="scientific">Verruconis gallopava</name>
    <dbReference type="NCBI Taxonomy" id="253628"/>
    <lineage>
        <taxon>Eukaryota</taxon>
        <taxon>Fungi</taxon>
        <taxon>Dikarya</taxon>
        <taxon>Ascomycota</taxon>
        <taxon>Pezizomycotina</taxon>
        <taxon>Dothideomycetes</taxon>
        <taxon>Pleosporomycetidae</taxon>
        <taxon>Venturiales</taxon>
        <taxon>Sympoventuriaceae</taxon>
        <taxon>Verruconis</taxon>
    </lineage>
</organism>
<feature type="compositionally biased region" description="Low complexity" evidence="2">
    <location>
        <begin position="142"/>
        <end position="151"/>
    </location>
</feature>
<gene>
    <name evidence="3" type="ORF">PV09_03868</name>
</gene>
<proteinExistence type="predicted"/>
<dbReference type="AlphaFoldDB" id="A0A0D1YXC0"/>
<evidence type="ECO:0000256" key="1">
    <source>
        <dbReference type="SAM" id="Coils"/>
    </source>
</evidence>
<protein>
    <submittedName>
        <fullName evidence="3">Uncharacterized protein</fullName>
    </submittedName>
</protein>
<dbReference type="RefSeq" id="XP_016215221.1">
    <property type="nucleotide sequence ID" value="XM_016357132.1"/>
</dbReference>
<keyword evidence="4" id="KW-1185">Reference proteome</keyword>
<dbReference type="EMBL" id="KN847538">
    <property type="protein sequence ID" value="KIW05352.1"/>
    <property type="molecule type" value="Genomic_DNA"/>
</dbReference>
<dbReference type="HOGENOM" id="CLU_987663_0_0_1"/>
<keyword evidence="1" id="KW-0175">Coiled coil</keyword>
<feature type="region of interest" description="Disordered" evidence="2">
    <location>
        <begin position="78"/>
        <end position="151"/>
    </location>
</feature>
<dbReference type="InParanoid" id="A0A0D1YXC0"/>
<dbReference type="Proteomes" id="UP000053259">
    <property type="component" value="Unassembled WGS sequence"/>
</dbReference>